<dbReference type="RefSeq" id="WP_268786559.1">
    <property type="nucleotide sequence ID" value="NZ_JAPQYE010000006.1"/>
</dbReference>
<comment type="caution">
    <text evidence="2">The sequence shown here is derived from an EMBL/GenBank/DDBJ whole genome shotgun (WGS) entry which is preliminary data.</text>
</comment>
<feature type="transmembrane region" description="Helical" evidence="1">
    <location>
        <begin position="132"/>
        <end position="153"/>
    </location>
</feature>
<feature type="transmembrane region" description="Helical" evidence="1">
    <location>
        <begin position="42"/>
        <end position="61"/>
    </location>
</feature>
<accession>A0ABT4HIY0</accession>
<organism evidence="2 3">
    <name type="scientific">Mycolicibacterium iranicum</name>
    <name type="common">Mycobacterium iranicum</name>
    <dbReference type="NCBI Taxonomy" id="912594"/>
    <lineage>
        <taxon>Bacteria</taxon>
        <taxon>Bacillati</taxon>
        <taxon>Actinomycetota</taxon>
        <taxon>Actinomycetes</taxon>
        <taxon>Mycobacteriales</taxon>
        <taxon>Mycobacteriaceae</taxon>
        <taxon>Mycolicibacterium</taxon>
    </lineage>
</organism>
<dbReference type="EMBL" id="JAPQYE010000006">
    <property type="protein sequence ID" value="MCZ0729617.1"/>
    <property type="molecule type" value="Genomic_DNA"/>
</dbReference>
<keyword evidence="1" id="KW-1133">Transmembrane helix</keyword>
<gene>
    <name evidence="2" type="ORF">OY187_16300</name>
</gene>
<dbReference type="Proteomes" id="UP001084650">
    <property type="component" value="Unassembled WGS sequence"/>
</dbReference>
<evidence type="ECO:0000256" key="1">
    <source>
        <dbReference type="SAM" id="Phobius"/>
    </source>
</evidence>
<name>A0ABT4HIY0_MYCIR</name>
<evidence type="ECO:0000313" key="3">
    <source>
        <dbReference type="Proteomes" id="UP001084650"/>
    </source>
</evidence>
<proteinExistence type="predicted"/>
<keyword evidence="1" id="KW-0812">Transmembrane</keyword>
<protein>
    <submittedName>
        <fullName evidence="2">Uncharacterized protein</fullName>
    </submittedName>
</protein>
<reference evidence="2" key="1">
    <citation type="submission" date="2022-12" db="EMBL/GenBank/DDBJ databases">
        <title>Whole genome sequence of Mycolicibacterium iranicum strain SBH312.</title>
        <authorList>
            <person name="Jani J."/>
            <person name="Arifin Mustapha Z."/>
            <person name="Ahmed K."/>
            <person name="Kai Ling C."/>
        </authorList>
    </citation>
    <scope>NUCLEOTIDE SEQUENCE</scope>
    <source>
        <strain evidence="2">SBH312</strain>
    </source>
</reference>
<evidence type="ECO:0000313" key="2">
    <source>
        <dbReference type="EMBL" id="MCZ0729617.1"/>
    </source>
</evidence>
<keyword evidence="3" id="KW-1185">Reference proteome</keyword>
<keyword evidence="1" id="KW-0472">Membrane</keyword>
<sequence length="212" mass="21470">MRLVPSSGATAADRQDASAAYQVVANELPAVRAMADSWRKGLAGLLAAVIGFSLIQGRSNLDQLSPGWAILVGVLLAAVLVVGAAAAWLILGAAHGTPRPIPVISGQRSDGSTAVAATTHDLAMSALRRLRIGLLLTGLAVVLLVAAIGSTWYGPARSGAKIAVTDGGGTLWCGTSKQARNGSLTLDTAAGTVVVDLTKVQTLNPVESCPKS</sequence>
<feature type="transmembrane region" description="Helical" evidence="1">
    <location>
        <begin position="67"/>
        <end position="91"/>
    </location>
</feature>